<accession>A0A8J2PUI6</accession>
<name>A0A8J2PUI6_9HEXA</name>
<evidence type="ECO:0000313" key="3">
    <source>
        <dbReference type="Proteomes" id="UP000708208"/>
    </source>
</evidence>
<sequence length="100" mass="11517">MKLQGILRVFLVVSIISIIKARHVQLQDQNSPALQLLEISAQRVLPEGQTHLVPLEIAIRHVPSFKLRNNNNHRNKLHSIESKHPNKKYLEEFDTDLIGK</sequence>
<proteinExistence type="predicted"/>
<evidence type="ECO:0000256" key="1">
    <source>
        <dbReference type="SAM" id="SignalP"/>
    </source>
</evidence>
<feature type="signal peptide" evidence="1">
    <location>
        <begin position="1"/>
        <end position="21"/>
    </location>
</feature>
<gene>
    <name evidence="2" type="ORF">AFUS01_LOCUS43052</name>
</gene>
<keyword evidence="1" id="KW-0732">Signal</keyword>
<organism evidence="2 3">
    <name type="scientific">Allacma fusca</name>
    <dbReference type="NCBI Taxonomy" id="39272"/>
    <lineage>
        <taxon>Eukaryota</taxon>
        <taxon>Metazoa</taxon>
        <taxon>Ecdysozoa</taxon>
        <taxon>Arthropoda</taxon>
        <taxon>Hexapoda</taxon>
        <taxon>Collembola</taxon>
        <taxon>Symphypleona</taxon>
        <taxon>Sminthuridae</taxon>
        <taxon>Allacma</taxon>
    </lineage>
</organism>
<reference evidence="2" key="1">
    <citation type="submission" date="2021-06" db="EMBL/GenBank/DDBJ databases">
        <authorList>
            <person name="Hodson N. C."/>
            <person name="Mongue J. A."/>
            <person name="Jaron S. K."/>
        </authorList>
    </citation>
    <scope>NUCLEOTIDE SEQUENCE</scope>
</reference>
<comment type="caution">
    <text evidence="2">The sequence shown here is derived from an EMBL/GenBank/DDBJ whole genome shotgun (WGS) entry which is preliminary data.</text>
</comment>
<dbReference type="AlphaFoldDB" id="A0A8J2PUI6"/>
<evidence type="ECO:0000313" key="2">
    <source>
        <dbReference type="EMBL" id="CAG7833429.1"/>
    </source>
</evidence>
<keyword evidence="3" id="KW-1185">Reference proteome</keyword>
<protein>
    <submittedName>
        <fullName evidence="2">Uncharacterized protein</fullName>
    </submittedName>
</protein>
<dbReference type="EMBL" id="CAJVCH010569875">
    <property type="protein sequence ID" value="CAG7833429.1"/>
    <property type="molecule type" value="Genomic_DNA"/>
</dbReference>
<dbReference type="Proteomes" id="UP000708208">
    <property type="component" value="Unassembled WGS sequence"/>
</dbReference>
<feature type="chain" id="PRO_5035194114" evidence="1">
    <location>
        <begin position="22"/>
        <end position="100"/>
    </location>
</feature>